<evidence type="ECO:0000313" key="17">
    <source>
        <dbReference type="Proteomes" id="UP000184089"/>
    </source>
</evidence>
<evidence type="ECO:0000256" key="13">
    <source>
        <dbReference type="PIRSR" id="PIRSR001461-2"/>
    </source>
</evidence>
<dbReference type="EC" id="5.1.3.1" evidence="7 10"/>
<evidence type="ECO:0000256" key="4">
    <source>
        <dbReference type="ARBA" id="ARBA00001947"/>
    </source>
</evidence>
<comment type="cofactor">
    <cofactor evidence="3">
        <name>Co(2+)</name>
        <dbReference type="ChEBI" id="CHEBI:48828"/>
    </cofactor>
</comment>
<reference evidence="15 18" key="3">
    <citation type="journal article" date="2019" name="Nat. Med.">
        <title>A library of human gut bacterial isolates paired with longitudinal multiomics data enables mechanistic microbiome research.</title>
        <authorList>
            <person name="Poyet M."/>
            <person name="Groussin M."/>
            <person name="Gibbons S.M."/>
            <person name="Avila-Pacheco J."/>
            <person name="Jiang X."/>
            <person name="Kearney S.M."/>
            <person name="Perrotta A.R."/>
            <person name="Berdy B."/>
            <person name="Zhao S."/>
            <person name="Lieberman T.D."/>
            <person name="Swanson P.K."/>
            <person name="Smith M."/>
            <person name="Roesemann S."/>
            <person name="Alexander J.E."/>
            <person name="Rich S.A."/>
            <person name="Livny J."/>
            <person name="Vlamakis H."/>
            <person name="Clish C."/>
            <person name="Bullock K."/>
            <person name="Deik A."/>
            <person name="Scott J."/>
            <person name="Pierce K.A."/>
            <person name="Xavier R.J."/>
            <person name="Alm E.J."/>
        </authorList>
    </citation>
    <scope>NUCLEOTIDE SEQUENCE [LARGE SCALE GENOMIC DNA]</scope>
    <source>
        <strain evidence="15 18">BIOML-A2</strain>
    </source>
</reference>
<dbReference type="NCBIfam" id="TIGR01163">
    <property type="entry name" value="rpe"/>
    <property type="match status" value="1"/>
</dbReference>
<dbReference type="InterPro" id="IPR013785">
    <property type="entry name" value="Aldolase_TIM"/>
</dbReference>
<gene>
    <name evidence="10 15" type="primary">rpe</name>
    <name evidence="15" type="ORF">GT747_11460</name>
    <name evidence="16" type="ORF">SAMN05444424_2079</name>
</gene>
<dbReference type="GO" id="GO:0046872">
    <property type="term" value="F:metal ion binding"/>
    <property type="evidence" value="ECO:0007669"/>
    <property type="project" value="UniProtKB-UniRule"/>
</dbReference>
<dbReference type="InterPro" id="IPR026019">
    <property type="entry name" value="Ribul_P_3_epim"/>
</dbReference>
<dbReference type="Proteomes" id="UP000184089">
    <property type="component" value="Unassembled WGS sequence"/>
</dbReference>
<feature type="binding site" evidence="10">
    <location>
        <begin position="174"/>
        <end position="176"/>
    </location>
    <ligand>
        <name>substrate</name>
    </ligand>
</feature>
<reference evidence="17" key="1">
    <citation type="submission" date="2016-11" db="EMBL/GenBank/DDBJ databases">
        <authorList>
            <person name="Jaros S."/>
            <person name="Januszkiewicz K."/>
            <person name="Wedrychowicz H."/>
        </authorList>
    </citation>
    <scope>NUCLEOTIDE SEQUENCE [LARGE SCALE GENOMIC DNA]</scope>
    <source>
        <strain evidence="17">DSM 4029</strain>
    </source>
</reference>
<comment type="catalytic activity">
    <reaction evidence="1 10 11">
        <text>D-ribulose 5-phosphate = D-xylulose 5-phosphate</text>
        <dbReference type="Rhea" id="RHEA:13677"/>
        <dbReference type="ChEBI" id="CHEBI:57737"/>
        <dbReference type="ChEBI" id="CHEBI:58121"/>
        <dbReference type="EC" id="5.1.3.1"/>
    </reaction>
</comment>
<accession>A0AAQ1MEA6</accession>
<keyword evidence="13" id="KW-0464">Manganese</keyword>
<evidence type="ECO:0000256" key="14">
    <source>
        <dbReference type="PIRSR" id="PIRSR001461-3"/>
    </source>
</evidence>
<feature type="active site" description="Proton acceptor" evidence="10 12">
    <location>
        <position position="34"/>
    </location>
</feature>
<dbReference type="PANTHER" id="PTHR11749">
    <property type="entry name" value="RIBULOSE-5-PHOSPHATE-3-EPIMERASE"/>
    <property type="match status" value="1"/>
</dbReference>
<comment type="similarity">
    <text evidence="6 10 11">Belongs to the ribulose-phosphate 3-epimerase family.</text>
</comment>
<dbReference type="Gene3D" id="3.20.20.70">
    <property type="entry name" value="Aldolase class I"/>
    <property type="match status" value="1"/>
</dbReference>
<proteinExistence type="inferred from homology"/>
<comment type="pathway">
    <text evidence="10">Carbohydrate degradation.</text>
</comment>
<comment type="function">
    <text evidence="10">Catalyzes the reversible epimerization of D-ribulose 5-phosphate to D-xylulose 5-phosphate.</text>
</comment>
<dbReference type="NCBIfam" id="NF004076">
    <property type="entry name" value="PRK05581.1-4"/>
    <property type="match status" value="1"/>
</dbReference>
<dbReference type="EMBL" id="WWVX01000008">
    <property type="protein sequence ID" value="MZL70370.1"/>
    <property type="molecule type" value="Genomic_DNA"/>
</dbReference>
<evidence type="ECO:0000313" key="18">
    <source>
        <dbReference type="Proteomes" id="UP000474718"/>
    </source>
</evidence>
<protein>
    <recommendedName>
        <fullName evidence="7 10">Ribulose-phosphate 3-epimerase</fullName>
        <ecNumber evidence="7 10">5.1.3.1</ecNumber>
    </recommendedName>
</protein>
<dbReference type="EMBL" id="FQVY01000003">
    <property type="protein sequence ID" value="SHG31459.1"/>
    <property type="molecule type" value="Genomic_DNA"/>
</dbReference>
<evidence type="ECO:0000256" key="9">
    <source>
        <dbReference type="ARBA" id="ARBA00023235"/>
    </source>
</evidence>
<feature type="active site" description="Proton donor" evidence="10 12">
    <location>
        <position position="174"/>
    </location>
</feature>
<comment type="caution">
    <text evidence="16">The sequence shown here is derived from an EMBL/GenBank/DDBJ whole genome shotgun (WGS) entry which is preliminary data.</text>
</comment>
<keyword evidence="13" id="KW-0170">Cobalt</keyword>
<evidence type="ECO:0000313" key="15">
    <source>
        <dbReference type="EMBL" id="MZL70370.1"/>
    </source>
</evidence>
<keyword evidence="18" id="KW-1185">Reference proteome</keyword>
<organism evidence="16 17">
    <name type="scientific">Bittarella massiliensis</name>
    <name type="common">ex Durand et al. 2017</name>
    <dbReference type="NCBI Taxonomy" id="1720313"/>
    <lineage>
        <taxon>Bacteria</taxon>
        <taxon>Bacillati</taxon>
        <taxon>Bacillota</taxon>
        <taxon>Clostridia</taxon>
        <taxon>Eubacteriales</taxon>
        <taxon>Oscillospiraceae</taxon>
        <taxon>Bittarella (ex Durand et al. 2017)</taxon>
    </lineage>
</organism>
<keyword evidence="13" id="KW-0862">Zinc</keyword>
<dbReference type="PIRSF" id="PIRSF001461">
    <property type="entry name" value="RPE"/>
    <property type="match status" value="1"/>
</dbReference>
<evidence type="ECO:0000256" key="7">
    <source>
        <dbReference type="ARBA" id="ARBA00013188"/>
    </source>
</evidence>
<keyword evidence="9 10" id="KW-0413">Isomerase</keyword>
<dbReference type="CDD" id="cd00429">
    <property type="entry name" value="RPE"/>
    <property type="match status" value="1"/>
</dbReference>
<comment type="cofactor">
    <cofactor evidence="4">
        <name>Zn(2+)</name>
        <dbReference type="ChEBI" id="CHEBI:29105"/>
    </cofactor>
</comment>
<dbReference type="InterPro" id="IPR000056">
    <property type="entry name" value="Ribul_P_3_epim-like"/>
</dbReference>
<evidence type="ECO:0000256" key="12">
    <source>
        <dbReference type="PIRSR" id="PIRSR001461-1"/>
    </source>
</evidence>
<sequence>MLKISPSILSCDFANLESECAQMKEAGAEMLHIDVMDGHFVPNLTLGAPIVKCLRPKNDLFFDVHLMISEPLRYIDDFAAAGSDLITFHVESESDVGETIAKIKSHGIKAALSVKPGTPAEAVFPYLDLLDMVLVMTVEPGFGGQKFMGDMIPKIEAIRKKAEELGLSLDIEVDGGIDAGTAPLVTAAGANVLVAGSAIFGKPDRTAAVRALRAAGESAL</sequence>
<evidence type="ECO:0000256" key="8">
    <source>
        <dbReference type="ARBA" id="ARBA00022723"/>
    </source>
</evidence>
<comment type="cofactor">
    <cofactor evidence="5">
        <name>Fe(2+)</name>
        <dbReference type="ChEBI" id="CHEBI:29033"/>
    </cofactor>
</comment>
<dbReference type="PROSITE" id="PS01085">
    <property type="entry name" value="RIBUL_P_3_EPIMER_1"/>
    <property type="match status" value="1"/>
</dbReference>
<evidence type="ECO:0000256" key="10">
    <source>
        <dbReference type="HAMAP-Rule" id="MF_02227"/>
    </source>
</evidence>
<dbReference type="Pfam" id="PF00834">
    <property type="entry name" value="Ribul_P_3_epim"/>
    <property type="match status" value="1"/>
</dbReference>
<keyword evidence="8 10" id="KW-0479">Metal-binding</keyword>
<comment type="cofactor">
    <cofactor evidence="10 13">
        <name>a divalent metal cation</name>
        <dbReference type="ChEBI" id="CHEBI:60240"/>
    </cofactor>
    <text evidence="10 13">Binds 1 divalent metal cation per subunit.</text>
</comment>
<dbReference type="GO" id="GO:0004750">
    <property type="term" value="F:D-ribulose-phosphate 3-epimerase activity"/>
    <property type="evidence" value="ECO:0007669"/>
    <property type="project" value="UniProtKB-UniRule"/>
</dbReference>
<dbReference type="Proteomes" id="UP000474718">
    <property type="component" value="Unassembled WGS sequence"/>
</dbReference>
<comment type="cofactor">
    <cofactor evidence="2">
        <name>Mn(2+)</name>
        <dbReference type="ChEBI" id="CHEBI:29035"/>
    </cofactor>
</comment>
<dbReference type="GO" id="GO:0006098">
    <property type="term" value="P:pentose-phosphate shunt"/>
    <property type="evidence" value="ECO:0007669"/>
    <property type="project" value="UniProtKB-UniRule"/>
</dbReference>
<evidence type="ECO:0000313" key="16">
    <source>
        <dbReference type="EMBL" id="SHG31459.1"/>
    </source>
</evidence>
<dbReference type="AlphaFoldDB" id="A0AAQ1MEA6"/>
<evidence type="ECO:0000256" key="3">
    <source>
        <dbReference type="ARBA" id="ARBA00001941"/>
    </source>
</evidence>
<dbReference type="GO" id="GO:0005737">
    <property type="term" value="C:cytoplasm"/>
    <property type="evidence" value="ECO:0007669"/>
    <property type="project" value="UniProtKB-ARBA"/>
</dbReference>
<dbReference type="HAMAP" id="MF_02227">
    <property type="entry name" value="RPE"/>
    <property type="match status" value="1"/>
</dbReference>
<feature type="binding site" evidence="10 14">
    <location>
        <position position="65"/>
    </location>
    <ligand>
        <name>substrate</name>
    </ligand>
</feature>
<keyword evidence="10 11" id="KW-0119">Carbohydrate metabolism</keyword>
<dbReference type="FunFam" id="3.20.20.70:FF:000004">
    <property type="entry name" value="Ribulose-phosphate 3-epimerase"/>
    <property type="match status" value="1"/>
</dbReference>
<dbReference type="GO" id="GO:0019323">
    <property type="term" value="P:pentose catabolic process"/>
    <property type="evidence" value="ECO:0007669"/>
    <property type="project" value="UniProtKB-UniRule"/>
</dbReference>
<evidence type="ECO:0000256" key="11">
    <source>
        <dbReference type="PIRNR" id="PIRNR001461"/>
    </source>
</evidence>
<evidence type="ECO:0000256" key="6">
    <source>
        <dbReference type="ARBA" id="ARBA00009541"/>
    </source>
</evidence>
<evidence type="ECO:0000256" key="2">
    <source>
        <dbReference type="ARBA" id="ARBA00001936"/>
    </source>
</evidence>
<feature type="binding site" evidence="10 13">
    <location>
        <position position="34"/>
    </location>
    <ligand>
        <name>a divalent metal cation</name>
        <dbReference type="ChEBI" id="CHEBI:60240"/>
    </ligand>
</feature>
<feature type="binding site" evidence="14">
    <location>
        <position position="176"/>
    </location>
    <ligand>
        <name>substrate</name>
    </ligand>
</feature>
<feature type="binding site" evidence="10 14">
    <location>
        <begin position="196"/>
        <end position="197"/>
    </location>
    <ligand>
        <name>substrate</name>
    </ligand>
</feature>
<evidence type="ECO:0000256" key="1">
    <source>
        <dbReference type="ARBA" id="ARBA00001782"/>
    </source>
</evidence>
<feature type="binding site" evidence="10 14">
    <location>
        <position position="7"/>
    </location>
    <ligand>
        <name>substrate</name>
    </ligand>
</feature>
<feature type="binding site" evidence="10 13">
    <location>
        <position position="65"/>
    </location>
    <ligand>
        <name>a divalent metal cation</name>
        <dbReference type="ChEBI" id="CHEBI:60240"/>
    </ligand>
</feature>
<reference evidence="16" key="2">
    <citation type="submission" date="2016-11" db="EMBL/GenBank/DDBJ databases">
        <authorList>
            <person name="Varghese N."/>
            <person name="Submissions S."/>
        </authorList>
    </citation>
    <scope>NUCLEOTIDE SEQUENCE</scope>
    <source>
        <strain evidence="16">DSM 4029</strain>
    </source>
</reference>
<feature type="binding site" evidence="10 13">
    <location>
        <position position="174"/>
    </location>
    <ligand>
        <name>a divalent metal cation</name>
        <dbReference type="ChEBI" id="CHEBI:60240"/>
    </ligand>
</feature>
<evidence type="ECO:0000256" key="5">
    <source>
        <dbReference type="ARBA" id="ARBA00001954"/>
    </source>
</evidence>
<dbReference type="SUPFAM" id="SSF51366">
    <property type="entry name" value="Ribulose-phoshate binding barrel"/>
    <property type="match status" value="1"/>
</dbReference>
<feature type="binding site" evidence="10 13">
    <location>
        <position position="32"/>
    </location>
    <ligand>
        <name>a divalent metal cation</name>
        <dbReference type="ChEBI" id="CHEBI:60240"/>
    </ligand>
</feature>
<dbReference type="RefSeq" id="WP_143161636.1">
    <property type="nucleotide sequence ID" value="NZ_FQVY01000003.1"/>
</dbReference>
<name>A0AAQ1MEA6_9FIRM</name>
<dbReference type="InterPro" id="IPR011060">
    <property type="entry name" value="RibuloseP-bd_barrel"/>
</dbReference>
<dbReference type="PROSITE" id="PS01086">
    <property type="entry name" value="RIBUL_P_3_EPIMER_2"/>
    <property type="match status" value="1"/>
</dbReference>
<feature type="binding site" evidence="10 14">
    <location>
        <begin position="141"/>
        <end position="144"/>
    </location>
    <ligand>
        <name>substrate</name>
    </ligand>
</feature>